<keyword evidence="3" id="KW-1185">Reference proteome</keyword>
<organism evidence="2 3">
    <name type="scientific">Ileibacterium valens</name>
    <dbReference type="NCBI Taxonomy" id="1862668"/>
    <lineage>
        <taxon>Bacteria</taxon>
        <taxon>Bacillati</taxon>
        <taxon>Bacillota</taxon>
        <taxon>Erysipelotrichia</taxon>
        <taxon>Erysipelotrichales</taxon>
        <taxon>Erysipelotrichaceae</taxon>
        <taxon>Ileibacterium</taxon>
    </lineage>
</organism>
<evidence type="ECO:0000313" key="3">
    <source>
        <dbReference type="Proteomes" id="UP000186341"/>
    </source>
</evidence>
<accession>A0A1U7NHG6</accession>
<feature type="domain" description="DUF4015" evidence="1">
    <location>
        <begin position="233"/>
        <end position="540"/>
    </location>
</feature>
<dbReference type="AlphaFoldDB" id="A0A1U7NHG6"/>
<comment type="caution">
    <text evidence="2">The sequence shown here is derived from an EMBL/GenBank/DDBJ whole genome shotgun (WGS) entry which is preliminary data.</text>
</comment>
<sequence>MNNRKSQWLRPALILVLVCAALAALVYPFFEDLIHPKMYILSDSEKLTITEPYLLAGEVAEDSFTIPRGAKVTVEERGNEKTKVAYKDAILTIPNENLSESKLDCVDYEYVYPRRMLNLREDKEGHLSDLIVEKGEQLKVVNALASDLDPETGRIAWFEIEKDGQNYFIPGGLVETTHENAMKQYGTDLKYNAVYDNTFYDGYSQWAYVDQNDFKGMESINYSDNPIRENLRGVHVTLENLIKNKEEIKKIARESGVNCLVVGLKGLNGQLYYDSEVPEQYYNSTENVLKNVLISKEDLKDLVLEMEQAGFYMVGRMETFADNSYAVDHPEQAITYKGTDELVVLSESYWASPYVRDVWEYNGALAKEFAEIGFDEVELDYCRFPDNGTKLEAEGKLEFHNTYNESKVSAIQGFLYYLRELLEPLHTYVAADLYSGVVAEQYDYDIGQYYPALVAAADIVSPMLYLDQFPAWLYGFQDLDKEARQITEAFTKQADELGNSTVYPAEMRPWLQGYNNTNADRLCREILGLTDANLFGYLVWTDQGSMDTLDYLKDGLISTDPALEAYQKEQENQ</sequence>
<dbReference type="EMBL" id="MPJW01000090">
    <property type="protein sequence ID" value="OLU41158.1"/>
    <property type="molecule type" value="Genomic_DNA"/>
</dbReference>
<gene>
    <name evidence="2" type="ORF">BO222_03740</name>
</gene>
<dbReference type="Proteomes" id="UP000186341">
    <property type="component" value="Unassembled WGS sequence"/>
</dbReference>
<protein>
    <recommendedName>
        <fullName evidence="1">DUF4015 domain-containing protein</fullName>
    </recommendedName>
</protein>
<evidence type="ECO:0000259" key="1">
    <source>
        <dbReference type="Pfam" id="PF13200"/>
    </source>
</evidence>
<reference evidence="2 3" key="1">
    <citation type="submission" date="2016-11" db="EMBL/GenBank/DDBJ databases">
        <title>Description of two novel members of the family Erysipelotrichaceae: Ileibacterium lipovorans gen. nov., sp. nov. and Dubosiella newyorkensis, gen. nov., sp. nov.</title>
        <authorList>
            <person name="Cox L.M."/>
            <person name="Sohn J."/>
            <person name="Tyrrell K.L."/>
            <person name="Citron D.M."/>
            <person name="Lawson P.A."/>
            <person name="Patel N.B."/>
            <person name="Iizumi T."/>
            <person name="Perez-Perez G.I."/>
            <person name="Goldstein E.J."/>
            <person name="Blaser M.J."/>
        </authorList>
    </citation>
    <scope>NUCLEOTIDE SEQUENCE [LARGE SCALE GENOMIC DNA]</scope>
    <source>
        <strain evidence="2 3">NYU-BL-A3</strain>
    </source>
</reference>
<evidence type="ECO:0000313" key="2">
    <source>
        <dbReference type="EMBL" id="OLU41158.1"/>
    </source>
</evidence>
<dbReference type="Pfam" id="PF13200">
    <property type="entry name" value="DUF4015"/>
    <property type="match status" value="1"/>
</dbReference>
<dbReference type="GeneID" id="82202330"/>
<dbReference type="InterPro" id="IPR025275">
    <property type="entry name" value="DUF4015"/>
</dbReference>
<proteinExistence type="predicted"/>
<dbReference type="RefSeq" id="WP_075818482.1">
    <property type="nucleotide sequence ID" value="NZ_CAPNHH010000011.1"/>
</dbReference>
<dbReference type="OrthoDB" id="9774125at2"/>
<name>A0A1U7NHG6_9FIRM</name>